<evidence type="ECO:0000256" key="6">
    <source>
        <dbReference type="ARBA" id="ARBA00023136"/>
    </source>
</evidence>
<feature type="domain" description="Type VII secretion system protein EccE" evidence="8">
    <location>
        <begin position="117"/>
        <end position="173"/>
    </location>
</feature>
<dbReference type="NCBIfam" id="TIGR03923">
    <property type="entry name" value="T7SS_EccE"/>
    <property type="match status" value="1"/>
</dbReference>
<comment type="caution">
    <text evidence="9">The sequence shown here is derived from an EMBL/GenBank/DDBJ whole genome shotgun (WGS) entry which is preliminary data.</text>
</comment>
<dbReference type="RefSeq" id="WP_255059413.1">
    <property type="nucleotide sequence ID" value="NZ_JANDBD010000003.1"/>
</dbReference>
<proteinExistence type="inferred from homology"/>
<evidence type="ECO:0000256" key="5">
    <source>
        <dbReference type="ARBA" id="ARBA00022989"/>
    </source>
</evidence>
<protein>
    <submittedName>
        <fullName evidence="9">Type VII secretion protein EccE</fullName>
    </submittedName>
</protein>
<keyword evidence="5 7" id="KW-1133">Transmembrane helix</keyword>
<keyword evidence="10" id="KW-1185">Reference proteome</keyword>
<evidence type="ECO:0000256" key="1">
    <source>
        <dbReference type="ARBA" id="ARBA00004236"/>
    </source>
</evidence>
<keyword evidence="4 7" id="KW-0812">Transmembrane</keyword>
<dbReference type="InterPro" id="IPR050051">
    <property type="entry name" value="EccE_dom"/>
</dbReference>
<evidence type="ECO:0000256" key="7">
    <source>
        <dbReference type="SAM" id="Phobius"/>
    </source>
</evidence>
<dbReference type="Pfam" id="PF11203">
    <property type="entry name" value="EccE"/>
    <property type="match status" value="1"/>
</dbReference>
<evidence type="ECO:0000313" key="9">
    <source>
        <dbReference type="EMBL" id="MCP9272233.1"/>
    </source>
</evidence>
<dbReference type="InterPro" id="IPR021368">
    <property type="entry name" value="T7SS_EccE"/>
</dbReference>
<accession>A0ABT1LZA5</accession>
<evidence type="ECO:0000256" key="2">
    <source>
        <dbReference type="ARBA" id="ARBA00007759"/>
    </source>
</evidence>
<keyword evidence="6 7" id="KW-0472">Membrane</keyword>
<feature type="transmembrane region" description="Helical" evidence="7">
    <location>
        <begin position="28"/>
        <end position="53"/>
    </location>
</feature>
<comment type="similarity">
    <text evidence="2">Belongs to the EccE family.</text>
</comment>
<evidence type="ECO:0000259" key="8">
    <source>
        <dbReference type="Pfam" id="PF11203"/>
    </source>
</evidence>
<keyword evidence="3" id="KW-1003">Cell membrane</keyword>
<gene>
    <name evidence="9" type="primary">eccE</name>
    <name evidence="9" type="ORF">NM203_08550</name>
</gene>
<evidence type="ECO:0000313" key="10">
    <source>
        <dbReference type="Proteomes" id="UP001651690"/>
    </source>
</evidence>
<dbReference type="Proteomes" id="UP001651690">
    <property type="component" value="Unassembled WGS sequence"/>
</dbReference>
<evidence type="ECO:0000256" key="3">
    <source>
        <dbReference type="ARBA" id="ARBA00022475"/>
    </source>
</evidence>
<dbReference type="EMBL" id="JANDBD010000003">
    <property type="protein sequence ID" value="MCP9272233.1"/>
    <property type="molecule type" value="Genomic_DNA"/>
</dbReference>
<reference evidence="9 10" key="1">
    <citation type="submission" date="2022-06" db="EMBL/GenBank/DDBJ databases">
        <title>Mycolicibacterium sp. CAU 1645 isolated from seawater.</title>
        <authorList>
            <person name="Kim W."/>
        </authorList>
    </citation>
    <scope>NUCLEOTIDE SEQUENCE [LARGE SCALE GENOMIC DNA]</scope>
    <source>
        <strain evidence="9 10">CAU 1645</strain>
    </source>
</reference>
<name>A0ABT1LZA5_9MYCO</name>
<evidence type="ECO:0000256" key="4">
    <source>
        <dbReference type="ARBA" id="ARBA00022692"/>
    </source>
</evidence>
<sequence length="309" mass="33573">MTIRISLALLAVVLAAMAYPWQSVIDRWIVGGAVAVMLITFAWWRGLFLTTMLSRRIAMWRRRGTTPARRHADRMMILLQVDDPAGVDLSLPLVAGYVDRFGVRCASVRITSRDRVGARTTWIGMTLDAVDNLAALRARSPDLPLYDTTEVVGRRLADHLRETGLEVTAVNAAAALLGQSGRETWTGVDDEFGFVSAYGLRVDDRLGDRLAEVSAQPTETWVTLEFSGTTARPTVAAACAVRTAEPVRGAPLDGLVVHRGAQRPLLTALDPTSAGRLGIAEVPVPDGLLERITWRVGSTKSAPVQQSHL</sequence>
<organism evidence="9 10">
    <name type="scientific">Mycolicibacterium arenosum</name>
    <dbReference type="NCBI Taxonomy" id="2952157"/>
    <lineage>
        <taxon>Bacteria</taxon>
        <taxon>Bacillati</taxon>
        <taxon>Actinomycetota</taxon>
        <taxon>Actinomycetes</taxon>
        <taxon>Mycobacteriales</taxon>
        <taxon>Mycobacteriaceae</taxon>
        <taxon>Mycolicibacterium</taxon>
    </lineage>
</organism>
<comment type="subcellular location">
    <subcellularLocation>
        <location evidence="1">Cell membrane</location>
    </subcellularLocation>
</comment>